<accession>A0ABR9K3N3</accession>
<gene>
    <name evidence="1" type="ORF">H4W34_007260</name>
</gene>
<evidence type="ECO:0008006" key="3">
    <source>
        <dbReference type="Google" id="ProtNLM"/>
    </source>
</evidence>
<keyword evidence="2" id="KW-1185">Reference proteome</keyword>
<comment type="caution">
    <text evidence="1">The sequence shown here is derived from an EMBL/GenBank/DDBJ whole genome shotgun (WGS) entry which is preliminary data.</text>
</comment>
<reference evidence="1 2" key="1">
    <citation type="submission" date="2020-10" db="EMBL/GenBank/DDBJ databases">
        <title>Sequencing the genomes of 1000 actinobacteria strains.</title>
        <authorList>
            <person name="Klenk H.-P."/>
        </authorList>
    </citation>
    <scope>NUCLEOTIDE SEQUENCE [LARGE SCALE GENOMIC DNA]</scope>
    <source>
        <strain evidence="1 2">DSM 46744</strain>
    </source>
</reference>
<name>A0ABR9K3N3_9ACTN</name>
<sequence>MPVFACADCGAVLTAPLARVALPDHARQSYGHGLLPVLMKPGTYAVDPEPYGTPWRRWDELEPGEAEARGVYAPVPVLSCGPPKGVAVAPGDVRGTVLIPGRCEGYCCGLTGWDGPNLACERCGRAVATRVDDCSLWQATWLAPRAVHRLPAAAPEPPIIGWDALPEEEPAPPVGQYGAWSPQWEAAIGKALARLLAASGGAPVTVPDGPVAEVLRPTLDALLPPGPRARSVALAGPGLPASGADIALVPKHPQTGEAWEPPGRAERVPLAFDVWYYLAFQDDLAVPNDRVPVPVTGGAPEGVRRDDPPPLLPWGPFRADRAVFLDALARTPEVRRPWLRRIYDDLRARPYGSPF</sequence>
<evidence type="ECO:0000313" key="2">
    <source>
        <dbReference type="Proteomes" id="UP000627838"/>
    </source>
</evidence>
<dbReference type="Proteomes" id="UP000627838">
    <property type="component" value="Unassembled WGS sequence"/>
</dbReference>
<proteinExistence type="predicted"/>
<evidence type="ECO:0000313" key="1">
    <source>
        <dbReference type="EMBL" id="MBE1537427.1"/>
    </source>
</evidence>
<protein>
    <recommendedName>
        <fullName evidence="3">C2H2-type domain-containing protein</fullName>
    </recommendedName>
</protein>
<dbReference type="EMBL" id="JADBDZ010000001">
    <property type="protein sequence ID" value="MBE1537427.1"/>
    <property type="molecule type" value="Genomic_DNA"/>
</dbReference>
<organism evidence="1 2">
    <name type="scientific">Actinomadura algeriensis</name>
    <dbReference type="NCBI Taxonomy" id="1679523"/>
    <lineage>
        <taxon>Bacteria</taxon>
        <taxon>Bacillati</taxon>
        <taxon>Actinomycetota</taxon>
        <taxon>Actinomycetes</taxon>
        <taxon>Streptosporangiales</taxon>
        <taxon>Thermomonosporaceae</taxon>
        <taxon>Actinomadura</taxon>
    </lineage>
</organism>
<dbReference type="RefSeq" id="WP_192763305.1">
    <property type="nucleotide sequence ID" value="NZ_JADBDZ010000001.1"/>
</dbReference>